<dbReference type="EMBL" id="CAJOBD010013635">
    <property type="protein sequence ID" value="CAF4192538.1"/>
    <property type="molecule type" value="Genomic_DNA"/>
</dbReference>
<evidence type="ECO:0000313" key="3">
    <source>
        <dbReference type="Proteomes" id="UP000663864"/>
    </source>
</evidence>
<evidence type="ECO:0000313" key="2">
    <source>
        <dbReference type="EMBL" id="CAF4192538.1"/>
    </source>
</evidence>
<dbReference type="EMBL" id="CAJNOT010007807">
    <property type="protein sequence ID" value="CAF1511522.1"/>
    <property type="molecule type" value="Genomic_DNA"/>
</dbReference>
<dbReference type="Proteomes" id="UP000663864">
    <property type="component" value="Unassembled WGS sequence"/>
</dbReference>
<dbReference type="AlphaFoldDB" id="A0A815TZB6"/>
<organism evidence="1 3">
    <name type="scientific">Rotaria sordida</name>
    <dbReference type="NCBI Taxonomy" id="392033"/>
    <lineage>
        <taxon>Eukaryota</taxon>
        <taxon>Metazoa</taxon>
        <taxon>Spiralia</taxon>
        <taxon>Gnathifera</taxon>
        <taxon>Rotifera</taxon>
        <taxon>Eurotatoria</taxon>
        <taxon>Bdelloidea</taxon>
        <taxon>Philodinida</taxon>
        <taxon>Philodinidae</taxon>
        <taxon>Rotaria</taxon>
    </lineage>
</organism>
<dbReference type="Proteomes" id="UP000663836">
    <property type="component" value="Unassembled WGS sequence"/>
</dbReference>
<sequence length="169" mass="20087">MQMFEDADECEQYMRRSTQDRMILVVIGSSAEAFVPRIHELKQLIAIFVFSSNKKKFEQWSPIYSKVKDIVTEVDDLMTKIKMMQRQQGKLEEPLLITVVERSSTNIDGGFLHLQLLLDVLVRMETISSKQVNDELIEMCYHEYKDDVMELARIREFKQEYRKDKALRW</sequence>
<proteinExistence type="predicted"/>
<reference evidence="1" key="1">
    <citation type="submission" date="2021-02" db="EMBL/GenBank/DDBJ databases">
        <authorList>
            <person name="Nowell W R."/>
        </authorList>
    </citation>
    <scope>NUCLEOTIDE SEQUENCE</scope>
</reference>
<accession>A0A815TZB6</accession>
<name>A0A815TZB6_9BILA</name>
<gene>
    <name evidence="2" type="ORF">JBS370_LOCUS36102</name>
    <name evidence="1" type="ORF">ZHD862_LOCUS37941</name>
</gene>
<protein>
    <submittedName>
        <fullName evidence="1">Uncharacterized protein</fullName>
    </submittedName>
</protein>
<comment type="caution">
    <text evidence="1">The sequence shown here is derived from an EMBL/GenBank/DDBJ whole genome shotgun (WGS) entry which is preliminary data.</text>
</comment>
<evidence type="ECO:0000313" key="1">
    <source>
        <dbReference type="EMBL" id="CAF1511522.1"/>
    </source>
</evidence>